<accession>A0A643F896</accession>
<evidence type="ECO:0000256" key="1">
    <source>
        <dbReference type="ARBA" id="ARBA00022679"/>
    </source>
</evidence>
<organism evidence="4 5">
    <name type="scientific">Ideonella dechloratans</name>
    <dbReference type="NCBI Taxonomy" id="36863"/>
    <lineage>
        <taxon>Bacteria</taxon>
        <taxon>Pseudomonadati</taxon>
        <taxon>Pseudomonadota</taxon>
        <taxon>Betaproteobacteria</taxon>
        <taxon>Burkholderiales</taxon>
        <taxon>Sphaerotilaceae</taxon>
        <taxon>Ideonella</taxon>
    </lineage>
</organism>
<dbReference type="AlphaFoldDB" id="A0A643F896"/>
<feature type="domain" description="N-acetyltransferase" evidence="3">
    <location>
        <begin position="42"/>
        <end position="187"/>
    </location>
</feature>
<dbReference type="Proteomes" id="UP000430120">
    <property type="component" value="Unassembled WGS sequence"/>
</dbReference>
<name>A0A643F896_IDEDE</name>
<proteinExistence type="predicted"/>
<dbReference type="GO" id="GO:0016747">
    <property type="term" value="F:acyltransferase activity, transferring groups other than amino-acyl groups"/>
    <property type="evidence" value="ECO:0007669"/>
    <property type="project" value="InterPro"/>
</dbReference>
<dbReference type="PROSITE" id="PS51186">
    <property type="entry name" value="GNAT"/>
    <property type="match status" value="1"/>
</dbReference>
<evidence type="ECO:0000313" key="5">
    <source>
        <dbReference type="Proteomes" id="UP000430120"/>
    </source>
</evidence>
<sequence>MPITAPHAPAWTIRRVERLGPRQTEELAALLVAVVHGGASVGFMAPLSLEKARRFWQGVDAAVRRGERALLLAELRNEDANAPGRVVGTVQLLLEQPENQPHRADLAKMQVAPEMQRQGLGAALMQAAEDTARACGKTVLVLDTVTSSAGDRLYTRMGWQRVGEVPHYALWPDGRPCPTTYFHKQLT</sequence>
<reference evidence="4 5" key="1">
    <citation type="submission" date="2019-09" db="EMBL/GenBank/DDBJ databases">
        <title>Draft genome sequences of 48 bacterial type strains from the CCUG.</title>
        <authorList>
            <person name="Tunovic T."/>
            <person name="Pineiro-Iglesias B."/>
            <person name="Unosson C."/>
            <person name="Inganas E."/>
            <person name="Ohlen M."/>
            <person name="Cardew S."/>
            <person name="Jensie-Markopoulos S."/>
            <person name="Salva-Serra F."/>
            <person name="Jaen-Luchoro D."/>
            <person name="Karlsson R."/>
            <person name="Svensson-Stadler L."/>
            <person name="Chun J."/>
            <person name="Moore E."/>
        </authorList>
    </citation>
    <scope>NUCLEOTIDE SEQUENCE [LARGE SCALE GENOMIC DNA]</scope>
    <source>
        <strain evidence="4 5">CCUG 30977</strain>
    </source>
</reference>
<evidence type="ECO:0000259" key="3">
    <source>
        <dbReference type="PROSITE" id="PS51186"/>
    </source>
</evidence>
<dbReference type="OrthoDB" id="3389160at2"/>
<dbReference type="PANTHER" id="PTHR43877:SF1">
    <property type="entry name" value="ACETYLTRANSFERASE"/>
    <property type="match status" value="1"/>
</dbReference>
<dbReference type="InterPro" id="IPR016181">
    <property type="entry name" value="Acyl_CoA_acyltransferase"/>
</dbReference>
<gene>
    <name evidence="4" type="ORF">F7Q92_17815</name>
</gene>
<keyword evidence="5" id="KW-1185">Reference proteome</keyword>
<dbReference type="EMBL" id="VZPB01000057">
    <property type="protein sequence ID" value="KAB0576493.1"/>
    <property type="molecule type" value="Genomic_DNA"/>
</dbReference>
<dbReference type="CDD" id="cd04301">
    <property type="entry name" value="NAT_SF"/>
    <property type="match status" value="1"/>
</dbReference>
<dbReference type="Pfam" id="PF00583">
    <property type="entry name" value="Acetyltransf_1"/>
    <property type="match status" value="1"/>
</dbReference>
<dbReference type="InterPro" id="IPR050832">
    <property type="entry name" value="Bact_Acetyltransf"/>
</dbReference>
<dbReference type="PANTHER" id="PTHR43877">
    <property type="entry name" value="AMINOALKYLPHOSPHONATE N-ACETYLTRANSFERASE-RELATED-RELATED"/>
    <property type="match status" value="1"/>
</dbReference>
<protein>
    <submittedName>
        <fullName evidence="4">GNAT family N-acetyltransferase</fullName>
    </submittedName>
</protein>
<dbReference type="SUPFAM" id="SSF55729">
    <property type="entry name" value="Acyl-CoA N-acyltransferases (Nat)"/>
    <property type="match status" value="1"/>
</dbReference>
<dbReference type="Gene3D" id="3.40.630.30">
    <property type="match status" value="1"/>
</dbReference>
<keyword evidence="1 4" id="KW-0808">Transferase</keyword>
<comment type="caution">
    <text evidence="4">The sequence shown here is derived from an EMBL/GenBank/DDBJ whole genome shotgun (WGS) entry which is preliminary data.</text>
</comment>
<keyword evidence="2" id="KW-0012">Acyltransferase</keyword>
<dbReference type="InterPro" id="IPR000182">
    <property type="entry name" value="GNAT_dom"/>
</dbReference>
<evidence type="ECO:0000256" key="2">
    <source>
        <dbReference type="ARBA" id="ARBA00023315"/>
    </source>
</evidence>
<evidence type="ECO:0000313" key="4">
    <source>
        <dbReference type="EMBL" id="KAB0576493.1"/>
    </source>
</evidence>
<dbReference type="RefSeq" id="WP_151125444.1">
    <property type="nucleotide sequence ID" value="NZ_CP088081.1"/>
</dbReference>